<evidence type="ECO:0000313" key="4">
    <source>
        <dbReference type="EMBL" id="DAF60381.1"/>
    </source>
</evidence>
<dbReference type="EMBL" id="BK032787">
    <property type="protein sequence ID" value="DAF60381.1"/>
    <property type="molecule type" value="Genomic_DNA"/>
</dbReference>
<dbReference type="InterPro" id="IPR029050">
    <property type="entry name" value="Immunoprotect_excell_Ig-like"/>
</dbReference>
<reference evidence="4" key="1">
    <citation type="journal article" date="2021" name="Proc. Natl. Acad. Sci. U.S.A.">
        <title>A Catalog of Tens of Thousands of Viruses from Human Metagenomes Reveals Hidden Associations with Chronic Diseases.</title>
        <authorList>
            <person name="Tisza M.J."/>
            <person name="Buck C.B."/>
        </authorList>
    </citation>
    <scope>NUCLEOTIDE SEQUENCE</scope>
    <source>
        <strain evidence="4">CtwuP1</strain>
    </source>
</reference>
<dbReference type="InterPro" id="IPR029051">
    <property type="entry name" value="DUF4352"/>
</dbReference>
<proteinExistence type="predicted"/>
<evidence type="ECO:0000259" key="3">
    <source>
        <dbReference type="Pfam" id="PF11611"/>
    </source>
</evidence>
<name>A0A8S5TAN0_9CAUD</name>
<keyword evidence="2" id="KW-1133">Transmembrane helix</keyword>
<feature type="domain" description="DUF4352" evidence="3">
    <location>
        <begin position="92"/>
        <end position="210"/>
    </location>
</feature>
<feature type="transmembrane region" description="Helical" evidence="2">
    <location>
        <begin position="42"/>
        <end position="60"/>
    </location>
</feature>
<dbReference type="Pfam" id="PF11611">
    <property type="entry name" value="DUF4352"/>
    <property type="match status" value="1"/>
</dbReference>
<accession>A0A8S5TAN0</accession>
<evidence type="ECO:0000256" key="2">
    <source>
        <dbReference type="SAM" id="Phobius"/>
    </source>
</evidence>
<organism evidence="4">
    <name type="scientific">Siphoviridae sp. ctwuP1</name>
    <dbReference type="NCBI Taxonomy" id="2827972"/>
    <lineage>
        <taxon>Viruses</taxon>
        <taxon>Duplodnaviria</taxon>
        <taxon>Heunggongvirae</taxon>
        <taxon>Uroviricota</taxon>
        <taxon>Caudoviricetes</taxon>
    </lineage>
</organism>
<protein>
    <recommendedName>
        <fullName evidence="3">DUF4352 domain-containing protein</fullName>
    </recommendedName>
</protein>
<sequence>MICKKCGKEYEGKFCPECGASNDGVSPAQATVAQPKKKKKKGLIAVIVIVVLIIVIAAIANMGGDDDKPQAVGGGSGVAQSEQIGADASKVFGINEPVKYKGLELSVTKVEKSNGDDFDKPKDGMEYVIVTVKYKNTGAEKISYNPYDFKMLNSKGQITDEAFTTIDSDTALSSGELAPGGEIEGTIAFEQPKGDTGLKLQYTGNWFSSDADIEFSIS</sequence>
<keyword evidence="2" id="KW-0812">Transmembrane</keyword>
<keyword evidence="1" id="KW-0732">Signal</keyword>
<dbReference type="Gene3D" id="2.60.40.1240">
    <property type="match status" value="1"/>
</dbReference>
<keyword evidence="2" id="KW-0472">Membrane</keyword>
<evidence type="ECO:0000256" key="1">
    <source>
        <dbReference type="ARBA" id="ARBA00022729"/>
    </source>
</evidence>